<protein>
    <submittedName>
        <fullName evidence="3">Uncharacterized protein</fullName>
    </submittedName>
</protein>
<evidence type="ECO:0000313" key="4">
    <source>
        <dbReference type="Proteomes" id="UP000053676"/>
    </source>
</evidence>
<keyword evidence="2" id="KW-0963">Cytoplasm</keyword>
<gene>
    <name evidence="3" type="ORF">NECAME_16607</name>
</gene>
<dbReference type="OrthoDB" id="10265007at2759"/>
<evidence type="ECO:0000256" key="2">
    <source>
        <dbReference type="ARBA" id="ARBA00022490"/>
    </source>
</evidence>
<dbReference type="GO" id="GO:0005819">
    <property type="term" value="C:spindle"/>
    <property type="evidence" value="ECO:0007669"/>
    <property type="project" value="TreeGrafter"/>
</dbReference>
<dbReference type="InterPro" id="IPR039865">
    <property type="entry name" value="PPP2R3C"/>
</dbReference>
<dbReference type="AlphaFoldDB" id="W2TXT4"/>
<dbReference type="KEGG" id="nai:NECAME_16607"/>
<comment type="subcellular location">
    <subcellularLocation>
        <location evidence="1">Cytoplasm</location>
    </subcellularLocation>
</comment>
<sequence>MAIVKVRCENGVYTPLFLKRVYATQMLYGDNPKEQEMDFRGFVELDVAIHTRKTQNMITNLSTLEGWSNFNVDDITDEVIDMINPKDPSRITVDDVIASRMADTAFGILIDYSAFLKYETREEEAAT</sequence>
<dbReference type="PANTHER" id="PTHR12085:SF3">
    <property type="entry name" value="SERINE_THREONINE-PROTEIN PHOSPHATASE 2A REGULATORY SUBUNIT B'' SUBUNIT GAMMA"/>
    <property type="match status" value="1"/>
</dbReference>
<evidence type="ECO:0000256" key="1">
    <source>
        <dbReference type="ARBA" id="ARBA00004496"/>
    </source>
</evidence>
<name>W2TXT4_NECAM</name>
<dbReference type="EMBL" id="KI657656">
    <property type="protein sequence ID" value="ETN85851.1"/>
    <property type="molecule type" value="Genomic_DNA"/>
</dbReference>
<dbReference type="Proteomes" id="UP000053676">
    <property type="component" value="Unassembled WGS sequence"/>
</dbReference>
<evidence type="ECO:0000313" key="3">
    <source>
        <dbReference type="EMBL" id="ETN85851.1"/>
    </source>
</evidence>
<accession>W2TXT4</accession>
<reference evidence="4" key="1">
    <citation type="journal article" date="2014" name="Nat. Genet.">
        <title>Genome of the human hookworm Necator americanus.</title>
        <authorList>
            <person name="Tang Y.T."/>
            <person name="Gao X."/>
            <person name="Rosa B.A."/>
            <person name="Abubucker S."/>
            <person name="Hallsworth-Pepin K."/>
            <person name="Martin J."/>
            <person name="Tyagi R."/>
            <person name="Heizer E."/>
            <person name="Zhang X."/>
            <person name="Bhonagiri-Palsikar V."/>
            <person name="Minx P."/>
            <person name="Warren W.C."/>
            <person name="Wang Q."/>
            <person name="Zhan B."/>
            <person name="Hotez P.J."/>
            <person name="Sternberg P.W."/>
            <person name="Dougall A."/>
            <person name="Gaze S.T."/>
            <person name="Mulvenna J."/>
            <person name="Sotillo J."/>
            <person name="Ranganathan S."/>
            <person name="Rabelo E.M."/>
            <person name="Wilson R.K."/>
            <person name="Felgner P.L."/>
            <person name="Bethony J."/>
            <person name="Hawdon J.M."/>
            <person name="Gasser R.B."/>
            <person name="Loukas A."/>
            <person name="Mitreva M."/>
        </authorList>
    </citation>
    <scope>NUCLEOTIDE SEQUENCE [LARGE SCALE GENOMIC DNA]</scope>
</reference>
<dbReference type="GO" id="GO:0030865">
    <property type="term" value="P:cortical cytoskeleton organization"/>
    <property type="evidence" value="ECO:0007669"/>
    <property type="project" value="TreeGrafter"/>
</dbReference>
<dbReference type="STRING" id="51031.W2TXT4"/>
<dbReference type="GO" id="GO:0000226">
    <property type="term" value="P:microtubule cytoskeleton organization"/>
    <property type="evidence" value="ECO:0007669"/>
    <property type="project" value="TreeGrafter"/>
</dbReference>
<keyword evidence="4" id="KW-1185">Reference proteome</keyword>
<organism evidence="3 4">
    <name type="scientific">Necator americanus</name>
    <name type="common">Human hookworm</name>
    <dbReference type="NCBI Taxonomy" id="51031"/>
    <lineage>
        <taxon>Eukaryota</taxon>
        <taxon>Metazoa</taxon>
        <taxon>Ecdysozoa</taxon>
        <taxon>Nematoda</taxon>
        <taxon>Chromadorea</taxon>
        <taxon>Rhabditida</taxon>
        <taxon>Rhabditina</taxon>
        <taxon>Rhabditomorpha</taxon>
        <taxon>Strongyloidea</taxon>
        <taxon>Ancylostomatidae</taxon>
        <taxon>Bunostominae</taxon>
        <taxon>Necator</taxon>
    </lineage>
</organism>
<dbReference type="Gene3D" id="1.10.238.10">
    <property type="entry name" value="EF-hand"/>
    <property type="match status" value="1"/>
</dbReference>
<dbReference type="GO" id="GO:0005737">
    <property type="term" value="C:cytoplasm"/>
    <property type="evidence" value="ECO:0007669"/>
    <property type="project" value="UniProtKB-SubCell"/>
</dbReference>
<dbReference type="PANTHER" id="PTHR12085">
    <property type="entry name" value="SERINE/THREONINE-PROTEIN PHOSPHATASE 2A REGULATORY SUBUNIT B'' SUBUNIT GAMMA"/>
    <property type="match status" value="1"/>
</dbReference>
<proteinExistence type="predicted"/>
<dbReference type="GO" id="GO:0035303">
    <property type="term" value="P:regulation of dephosphorylation"/>
    <property type="evidence" value="ECO:0007669"/>
    <property type="project" value="InterPro"/>
</dbReference>